<protein>
    <recommendedName>
        <fullName evidence="13">DNA-binding response regulator</fullName>
    </recommendedName>
</protein>
<dbReference type="InterPro" id="IPR051552">
    <property type="entry name" value="HptR"/>
</dbReference>
<evidence type="ECO:0000256" key="4">
    <source>
        <dbReference type="ARBA" id="ARBA00023012"/>
    </source>
</evidence>
<keyword evidence="7" id="KW-0804">Transcription</keyword>
<dbReference type="SUPFAM" id="SSF52172">
    <property type="entry name" value="CheY-like"/>
    <property type="match status" value="1"/>
</dbReference>
<keyword evidence="2" id="KW-0963">Cytoplasm</keyword>
<dbReference type="Gene3D" id="1.10.10.60">
    <property type="entry name" value="Homeodomain-like"/>
    <property type="match status" value="2"/>
</dbReference>
<dbReference type="InterPro" id="IPR020449">
    <property type="entry name" value="Tscrpt_reg_AraC-type_HTH"/>
</dbReference>
<feature type="modified residue" description="4-aspartylphosphate" evidence="8">
    <location>
        <position position="55"/>
    </location>
</feature>
<dbReference type="GO" id="GO:0005737">
    <property type="term" value="C:cytoplasm"/>
    <property type="evidence" value="ECO:0007669"/>
    <property type="project" value="UniProtKB-SubCell"/>
</dbReference>
<organism evidence="11 12">
    <name type="scientific">Paenibacillus oryzisoli</name>
    <dbReference type="NCBI Taxonomy" id="1850517"/>
    <lineage>
        <taxon>Bacteria</taxon>
        <taxon>Bacillati</taxon>
        <taxon>Bacillota</taxon>
        <taxon>Bacilli</taxon>
        <taxon>Bacillales</taxon>
        <taxon>Paenibacillaceae</taxon>
        <taxon>Paenibacillus</taxon>
    </lineage>
</organism>
<dbReference type="Pfam" id="PF17853">
    <property type="entry name" value="GGDEF_2"/>
    <property type="match status" value="1"/>
</dbReference>
<evidence type="ECO:0008006" key="13">
    <source>
        <dbReference type="Google" id="ProtNLM"/>
    </source>
</evidence>
<evidence type="ECO:0000256" key="1">
    <source>
        <dbReference type="ARBA" id="ARBA00004496"/>
    </source>
</evidence>
<dbReference type="GO" id="GO:0043565">
    <property type="term" value="F:sequence-specific DNA binding"/>
    <property type="evidence" value="ECO:0007669"/>
    <property type="project" value="InterPro"/>
</dbReference>
<comment type="caution">
    <text evidence="11">The sequence shown here is derived from an EMBL/GenBank/DDBJ whole genome shotgun (WGS) entry which is preliminary data.</text>
</comment>
<dbReference type="InterPro" id="IPR041522">
    <property type="entry name" value="CdaR_GGDEF"/>
</dbReference>
<feature type="domain" description="HTH araC/xylS-type" evidence="9">
    <location>
        <begin position="430"/>
        <end position="528"/>
    </location>
</feature>
<name>A0A198AGW9_9BACL</name>
<comment type="subcellular location">
    <subcellularLocation>
        <location evidence="1">Cytoplasm</location>
    </subcellularLocation>
</comment>
<dbReference type="GO" id="GO:0000160">
    <property type="term" value="P:phosphorelay signal transduction system"/>
    <property type="evidence" value="ECO:0007669"/>
    <property type="project" value="UniProtKB-KW"/>
</dbReference>
<evidence type="ECO:0000313" key="11">
    <source>
        <dbReference type="EMBL" id="OAS20477.1"/>
    </source>
</evidence>
<dbReference type="STRING" id="1850517.A8708_18055"/>
<evidence type="ECO:0000259" key="9">
    <source>
        <dbReference type="PROSITE" id="PS01124"/>
    </source>
</evidence>
<dbReference type="Proteomes" id="UP000078454">
    <property type="component" value="Unassembled WGS sequence"/>
</dbReference>
<reference evidence="11 12" key="1">
    <citation type="submission" date="2016-05" db="EMBL/GenBank/DDBJ databases">
        <title>Paenibacillus sp. 1ZS3-15 nov., isolated from the rhizosphere soil.</title>
        <authorList>
            <person name="Zhang X.X."/>
            <person name="Zhang J."/>
        </authorList>
    </citation>
    <scope>NUCLEOTIDE SEQUENCE [LARGE SCALE GENOMIC DNA]</scope>
    <source>
        <strain evidence="11 12">1ZS3-15</strain>
    </source>
</reference>
<dbReference type="Pfam" id="PF12833">
    <property type="entry name" value="HTH_18"/>
    <property type="match status" value="1"/>
</dbReference>
<dbReference type="PANTHER" id="PTHR42713:SF3">
    <property type="entry name" value="TRANSCRIPTIONAL REGULATORY PROTEIN HPTR"/>
    <property type="match status" value="1"/>
</dbReference>
<keyword evidence="5" id="KW-0805">Transcription regulation</keyword>
<dbReference type="Gene3D" id="3.40.50.2300">
    <property type="match status" value="1"/>
</dbReference>
<dbReference type="AlphaFoldDB" id="A0A198AGW9"/>
<evidence type="ECO:0000256" key="6">
    <source>
        <dbReference type="ARBA" id="ARBA00023125"/>
    </source>
</evidence>
<evidence type="ECO:0000256" key="7">
    <source>
        <dbReference type="ARBA" id="ARBA00023163"/>
    </source>
</evidence>
<keyword evidence="4" id="KW-0902">Two-component regulatory system</keyword>
<dbReference type="InterPro" id="IPR009057">
    <property type="entry name" value="Homeodomain-like_sf"/>
</dbReference>
<dbReference type="SUPFAM" id="SSF46689">
    <property type="entry name" value="Homeodomain-like"/>
    <property type="match status" value="2"/>
</dbReference>
<dbReference type="InterPro" id="IPR001789">
    <property type="entry name" value="Sig_transdc_resp-reg_receiver"/>
</dbReference>
<feature type="domain" description="Response regulatory" evidence="10">
    <location>
        <begin position="3"/>
        <end position="123"/>
    </location>
</feature>
<dbReference type="OrthoDB" id="342399at2"/>
<dbReference type="PRINTS" id="PR00032">
    <property type="entry name" value="HTHARAC"/>
</dbReference>
<evidence type="ECO:0000256" key="5">
    <source>
        <dbReference type="ARBA" id="ARBA00023015"/>
    </source>
</evidence>
<dbReference type="PANTHER" id="PTHR42713">
    <property type="entry name" value="HISTIDINE KINASE-RELATED"/>
    <property type="match status" value="1"/>
</dbReference>
<evidence type="ECO:0000313" key="12">
    <source>
        <dbReference type="Proteomes" id="UP000078454"/>
    </source>
</evidence>
<evidence type="ECO:0000256" key="8">
    <source>
        <dbReference type="PROSITE-ProRule" id="PRU00169"/>
    </source>
</evidence>
<gene>
    <name evidence="11" type="ORF">A8708_18055</name>
</gene>
<dbReference type="InterPro" id="IPR011006">
    <property type="entry name" value="CheY-like_superfamily"/>
</dbReference>
<dbReference type="RefSeq" id="WP_068663107.1">
    <property type="nucleotide sequence ID" value="NZ_LYPB01000050.1"/>
</dbReference>
<dbReference type="GO" id="GO:0003700">
    <property type="term" value="F:DNA-binding transcription factor activity"/>
    <property type="evidence" value="ECO:0007669"/>
    <property type="project" value="InterPro"/>
</dbReference>
<dbReference type="CDD" id="cd17536">
    <property type="entry name" value="REC_YesN-like"/>
    <property type="match status" value="1"/>
</dbReference>
<evidence type="ECO:0000259" key="10">
    <source>
        <dbReference type="PROSITE" id="PS50110"/>
    </source>
</evidence>
<keyword evidence="12" id="KW-1185">Reference proteome</keyword>
<sequence>MYRVFIADDDRIIRTGLRKIIERNCPEWTVIGEASNGQQAYEEISVSKPDLLITDIKMPVLDGVELIRKVKAQQAPLAWMKIIVLSGYGEYPYVRETLRHGAVDYLLKPIPTPDIVALLQKIKDDLTLEQESRQREGLLKDRSEEAQLLVEEKALLQFLYAREQDMASCRQRLEDCGLAFSGKFVVALFQVHQNDPLLLETLKNKLHSLPLGKNAFPRVLLALRGTQVIAVFCGNEEFVHLKHVVQETLNQQEAQWTIRLNMKVSWGISDECTSLDDLPYGAKAAELALETLFYEDDTRLLSSQEQSERVTISSFRWESEVQQIVSRMELGDFDLAKDVLMQLLHRLEMLQARPVIVKDVCKKIVTAMEAAFRDFAEASAIKDPNEQDLIASIDHAPTMKDLIGLLADDFLNRTATIQNRRSTRSIRTIEIAKDFIQQHYREDLMLQTVADRVYLNPFYFSKLFKDQTGKSFTNFLMEVRIQEAKKLLAMPEIKVYEVGGMVGYDEPESFSRAFKKLVGVSPTEYRKKIK</sequence>
<dbReference type="EMBL" id="LYPB01000050">
    <property type="protein sequence ID" value="OAS20477.1"/>
    <property type="molecule type" value="Genomic_DNA"/>
</dbReference>
<keyword evidence="3 8" id="KW-0597">Phosphoprotein</keyword>
<evidence type="ECO:0000256" key="3">
    <source>
        <dbReference type="ARBA" id="ARBA00022553"/>
    </source>
</evidence>
<proteinExistence type="predicted"/>
<dbReference type="PROSITE" id="PS50110">
    <property type="entry name" value="RESPONSE_REGULATORY"/>
    <property type="match status" value="1"/>
</dbReference>
<evidence type="ECO:0000256" key="2">
    <source>
        <dbReference type="ARBA" id="ARBA00022490"/>
    </source>
</evidence>
<dbReference type="InterPro" id="IPR018060">
    <property type="entry name" value="HTH_AraC"/>
</dbReference>
<dbReference type="PROSITE" id="PS01124">
    <property type="entry name" value="HTH_ARAC_FAMILY_2"/>
    <property type="match status" value="1"/>
</dbReference>
<accession>A0A198AGW9</accession>
<dbReference type="Pfam" id="PF00072">
    <property type="entry name" value="Response_reg"/>
    <property type="match status" value="1"/>
</dbReference>
<dbReference type="SMART" id="SM00448">
    <property type="entry name" value="REC"/>
    <property type="match status" value="1"/>
</dbReference>
<keyword evidence="6" id="KW-0238">DNA-binding</keyword>
<dbReference type="SMART" id="SM00342">
    <property type="entry name" value="HTH_ARAC"/>
    <property type="match status" value="1"/>
</dbReference>